<dbReference type="Proteomes" id="UP000579812">
    <property type="component" value="Unassembled WGS sequence"/>
</dbReference>
<sequence>MRNRLQSAKKQTANRNQKVICNPCTGSVPDIHPLDNQYFSSRDAFGLPLVQSWLPSGCKKSTSRLDRHLRSHTKLTKVAQRDALQACKRKKKIEDLASLRASNPEEPMVSTLDLDEAQDVWDVPTALEEECDKTDQQCVLQNF</sequence>
<protein>
    <submittedName>
        <fullName evidence="1">Uncharacterized protein</fullName>
    </submittedName>
</protein>
<reference evidence="1 2" key="1">
    <citation type="submission" date="2020-04" db="EMBL/GenBank/DDBJ databases">
        <title>Chromosome-level genome assembly of a cyprinid fish Onychostoma macrolepis by integration of Nanopore Sequencing, Bionano and Hi-C technology.</title>
        <authorList>
            <person name="Wang D."/>
        </authorList>
    </citation>
    <scope>NUCLEOTIDE SEQUENCE [LARGE SCALE GENOMIC DNA]</scope>
    <source>
        <strain evidence="1">SWU-2019</strain>
        <tissue evidence="1">Muscle</tissue>
    </source>
</reference>
<proteinExistence type="predicted"/>
<organism evidence="1 2">
    <name type="scientific">Onychostoma macrolepis</name>
    <dbReference type="NCBI Taxonomy" id="369639"/>
    <lineage>
        <taxon>Eukaryota</taxon>
        <taxon>Metazoa</taxon>
        <taxon>Chordata</taxon>
        <taxon>Craniata</taxon>
        <taxon>Vertebrata</taxon>
        <taxon>Euteleostomi</taxon>
        <taxon>Actinopterygii</taxon>
        <taxon>Neopterygii</taxon>
        <taxon>Teleostei</taxon>
        <taxon>Ostariophysi</taxon>
        <taxon>Cypriniformes</taxon>
        <taxon>Cyprinidae</taxon>
        <taxon>Acrossocheilinae</taxon>
        <taxon>Onychostoma</taxon>
    </lineage>
</organism>
<keyword evidence="2" id="KW-1185">Reference proteome</keyword>
<accession>A0A7J6D7S4</accession>
<dbReference type="AlphaFoldDB" id="A0A7J6D7S4"/>
<evidence type="ECO:0000313" key="2">
    <source>
        <dbReference type="Proteomes" id="UP000579812"/>
    </source>
</evidence>
<name>A0A7J6D7S4_9TELE</name>
<dbReference type="EMBL" id="JAAMOB010000003">
    <property type="protein sequence ID" value="KAF4115333.1"/>
    <property type="molecule type" value="Genomic_DNA"/>
</dbReference>
<comment type="caution">
    <text evidence="1">The sequence shown here is derived from an EMBL/GenBank/DDBJ whole genome shotgun (WGS) entry which is preliminary data.</text>
</comment>
<gene>
    <name evidence="1" type="ORF">G5714_002822</name>
</gene>
<evidence type="ECO:0000313" key="1">
    <source>
        <dbReference type="EMBL" id="KAF4115333.1"/>
    </source>
</evidence>